<evidence type="ECO:0000259" key="9">
    <source>
        <dbReference type="SMART" id="SM00650"/>
    </source>
</evidence>
<feature type="domain" description="Ribosomal RNA adenine methylase transferase N-terminal" evidence="9">
    <location>
        <begin position="33"/>
        <end position="205"/>
    </location>
</feature>
<comment type="subcellular location">
    <subcellularLocation>
        <location evidence="7">Cytoplasm</location>
    </subcellularLocation>
</comment>
<keyword evidence="2 7" id="KW-0698">rRNA processing</keyword>
<evidence type="ECO:0000256" key="3">
    <source>
        <dbReference type="ARBA" id="ARBA00022603"/>
    </source>
</evidence>
<name>A0A368L480_9BURK</name>
<keyword evidence="3 7" id="KW-0489">Methyltransferase</keyword>
<keyword evidence="5 7" id="KW-0949">S-adenosyl-L-methionine</keyword>
<evidence type="ECO:0000256" key="8">
    <source>
        <dbReference type="PROSITE-ProRule" id="PRU01026"/>
    </source>
</evidence>
<dbReference type="PROSITE" id="PS51689">
    <property type="entry name" value="SAM_RNA_A_N6_MT"/>
    <property type="match status" value="1"/>
</dbReference>
<comment type="catalytic activity">
    <reaction evidence="7">
        <text>adenosine(1518)/adenosine(1519) in 16S rRNA + 4 S-adenosyl-L-methionine = N(6)-dimethyladenosine(1518)/N(6)-dimethyladenosine(1519) in 16S rRNA + 4 S-adenosyl-L-homocysteine + 4 H(+)</text>
        <dbReference type="Rhea" id="RHEA:19609"/>
        <dbReference type="Rhea" id="RHEA-COMP:10232"/>
        <dbReference type="Rhea" id="RHEA-COMP:10233"/>
        <dbReference type="ChEBI" id="CHEBI:15378"/>
        <dbReference type="ChEBI" id="CHEBI:57856"/>
        <dbReference type="ChEBI" id="CHEBI:59789"/>
        <dbReference type="ChEBI" id="CHEBI:74411"/>
        <dbReference type="ChEBI" id="CHEBI:74493"/>
        <dbReference type="EC" id="2.1.1.182"/>
    </reaction>
</comment>
<dbReference type="Proteomes" id="UP000252357">
    <property type="component" value="Unassembled WGS sequence"/>
</dbReference>
<keyword evidence="1 7" id="KW-0963">Cytoplasm</keyword>
<evidence type="ECO:0000256" key="5">
    <source>
        <dbReference type="ARBA" id="ARBA00022691"/>
    </source>
</evidence>
<dbReference type="RefSeq" id="WP_114402471.1">
    <property type="nucleotide sequence ID" value="NZ_QPGB01000002.1"/>
</dbReference>
<dbReference type="Gene3D" id="1.10.8.100">
    <property type="entry name" value="Ribosomal RNA adenine dimethylase-like, domain 2"/>
    <property type="match status" value="1"/>
</dbReference>
<comment type="function">
    <text evidence="7">Specifically dimethylates two adjacent adenosines (A1518 and A1519) in the loop of a conserved hairpin near the 3'-end of 16S rRNA in the 30S particle. May play a critical role in biogenesis of 30S subunits.</text>
</comment>
<feature type="binding site" evidence="7 8">
    <location>
        <position position="120"/>
    </location>
    <ligand>
        <name>S-adenosyl-L-methionine</name>
        <dbReference type="ChEBI" id="CHEBI:59789"/>
    </ligand>
</feature>
<dbReference type="InterPro" id="IPR023165">
    <property type="entry name" value="rRNA_Ade_diMease-like_C"/>
</dbReference>
<dbReference type="EMBL" id="QPGB01000002">
    <property type="protein sequence ID" value="RCS58388.1"/>
    <property type="molecule type" value="Genomic_DNA"/>
</dbReference>
<feature type="binding site" evidence="7 8">
    <location>
        <position position="26"/>
    </location>
    <ligand>
        <name>S-adenosyl-L-methionine</name>
        <dbReference type="ChEBI" id="CHEBI:59789"/>
    </ligand>
</feature>
<proteinExistence type="inferred from homology"/>
<comment type="similarity">
    <text evidence="7">Belongs to the class I-like SAM-binding methyltransferase superfamily. rRNA adenine N(6)-methyltransferase family. RsmA subfamily.</text>
</comment>
<accession>A0A368L480</accession>
<evidence type="ECO:0000256" key="6">
    <source>
        <dbReference type="ARBA" id="ARBA00022884"/>
    </source>
</evidence>
<evidence type="ECO:0000256" key="2">
    <source>
        <dbReference type="ARBA" id="ARBA00022552"/>
    </source>
</evidence>
<dbReference type="GO" id="GO:0003723">
    <property type="term" value="F:RNA binding"/>
    <property type="evidence" value="ECO:0007669"/>
    <property type="project" value="UniProtKB-UniRule"/>
</dbReference>
<dbReference type="InterPro" id="IPR029063">
    <property type="entry name" value="SAM-dependent_MTases_sf"/>
</dbReference>
<gene>
    <name evidence="7" type="primary">rsmA</name>
    <name evidence="7" type="synonym">ksgA</name>
    <name evidence="10" type="ORF">DU000_06100</name>
</gene>
<feature type="binding site" evidence="7 8">
    <location>
        <position position="28"/>
    </location>
    <ligand>
        <name>S-adenosyl-L-methionine</name>
        <dbReference type="ChEBI" id="CHEBI:59789"/>
    </ligand>
</feature>
<dbReference type="EC" id="2.1.1.182" evidence="7"/>
<comment type="caution">
    <text evidence="10">The sequence shown here is derived from an EMBL/GenBank/DDBJ whole genome shotgun (WGS) entry which is preliminary data.</text>
</comment>
<evidence type="ECO:0000313" key="10">
    <source>
        <dbReference type="EMBL" id="RCS58388.1"/>
    </source>
</evidence>
<protein>
    <recommendedName>
        <fullName evidence="7">Ribosomal RNA small subunit methyltransferase A</fullName>
        <ecNumber evidence="7">2.1.1.182</ecNumber>
    </recommendedName>
    <alternativeName>
        <fullName evidence="7">16S rRNA (adenine(1518)-N(6)/adenine(1519)-N(6))-dimethyltransferase</fullName>
    </alternativeName>
    <alternativeName>
        <fullName evidence="7">16S rRNA dimethyladenosine transferase</fullName>
    </alternativeName>
    <alternativeName>
        <fullName evidence="7">16S rRNA dimethylase</fullName>
    </alternativeName>
    <alternativeName>
        <fullName evidence="7">S-adenosylmethionine-6-N', N'-adenosyl(rRNA) dimethyltransferase</fullName>
    </alternativeName>
</protein>
<dbReference type="InterPro" id="IPR020596">
    <property type="entry name" value="rRNA_Ade_Mease_Trfase_CS"/>
</dbReference>
<keyword evidence="4 7" id="KW-0808">Transferase</keyword>
<evidence type="ECO:0000313" key="11">
    <source>
        <dbReference type="Proteomes" id="UP000252357"/>
    </source>
</evidence>
<dbReference type="OrthoDB" id="9814755at2"/>
<dbReference type="GO" id="GO:0005829">
    <property type="term" value="C:cytosol"/>
    <property type="evidence" value="ECO:0007669"/>
    <property type="project" value="TreeGrafter"/>
</dbReference>
<reference evidence="10 11" key="1">
    <citation type="journal article" date="2018" name="Int. J. Syst. Evol. Microbiol.">
        <title>Parvibium lacunae gen. nov., sp. nov., a new member of the family Alcaligenaceae isolated from a freshwater pond.</title>
        <authorList>
            <person name="Chen W.M."/>
            <person name="Xie P.B."/>
            <person name="Hsu M.Y."/>
            <person name="Sheu S.Y."/>
        </authorList>
    </citation>
    <scope>NUCLEOTIDE SEQUENCE [LARGE SCALE GENOMIC DNA]</scope>
    <source>
        <strain evidence="10 11">KMB9</strain>
    </source>
</reference>
<evidence type="ECO:0000256" key="7">
    <source>
        <dbReference type="HAMAP-Rule" id="MF_00607"/>
    </source>
</evidence>
<dbReference type="InterPro" id="IPR001737">
    <property type="entry name" value="KsgA/Erm"/>
</dbReference>
<feature type="binding site" evidence="7 8">
    <location>
        <position position="98"/>
    </location>
    <ligand>
        <name>S-adenosyl-L-methionine</name>
        <dbReference type="ChEBI" id="CHEBI:59789"/>
    </ligand>
</feature>
<sequence>MNAANRYTPTPRPVQGHHARKRFGQNFLVDQGIIDQIARAIDAREGQLVVEIGPGLGALTRRILADIQPLHVIELDRDLVARLTQQYPTSQLVVHAGDALAFNFAELAQAAGLGLRVIGNLPYNISSPLLFHLQQYRAHILDQHFMLQKEVVMRLVAEPGTKAYSRLSVMLQLDYDMTHLFDVPPHCFNPPPQVDSAIVRMQPREYPGSENLDRTLFAKLVTQAFSQRRKVLKNTLSELLAGVDYAACGLDMQARAEEIGLPVYVAVTHAWQQARLA</sequence>
<feature type="binding site" evidence="7 8">
    <location>
        <position position="74"/>
    </location>
    <ligand>
        <name>S-adenosyl-L-methionine</name>
        <dbReference type="ChEBI" id="CHEBI:59789"/>
    </ligand>
</feature>
<dbReference type="HAMAP" id="MF_00607">
    <property type="entry name" value="16SrRNA_methyltr_A"/>
    <property type="match status" value="1"/>
</dbReference>
<dbReference type="SMART" id="SM00650">
    <property type="entry name" value="rADc"/>
    <property type="match status" value="1"/>
</dbReference>
<dbReference type="PROSITE" id="PS01131">
    <property type="entry name" value="RRNA_A_DIMETH"/>
    <property type="match status" value="1"/>
</dbReference>
<dbReference type="PANTHER" id="PTHR11727">
    <property type="entry name" value="DIMETHYLADENOSINE TRANSFERASE"/>
    <property type="match status" value="1"/>
</dbReference>
<dbReference type="NCBIfam" id="TIGR00755">
    <property type="entry name" value="ksgA"/>
    <property type="match status" value="1"/>
</dbReference>
<dbReference type="Gene3D" id="3.40.50.150">
    <property type="entry name" value="Vaccinia Virus protein VP39"/>
    <property type="match status" value="1"/>
</dbReference>
<dbReference type="InterPro" id="IPR020598">
    <property type="entry name" value="rRNA_Ade_methylase_Trfase_N"/>
</dbReference>
<keyword evidence="11" id="KW-1185">Reference proteome</keyword>
<dbReference type="InterPro" id="IPR011530">
    <property type="entry name" value="rRNA_adenine_dimethylase"/>
</dbReference>
<evidence type="ECO:0000256" key="1">
    <source>
        <dbReference type="ARBA" id="ARBA00022490"/>
    </source>
</evidence>
<dbReference type="Pfam" id="PF00398">
    <property type="entry name" value="RrnaAD"/>
    <property type="match status" value="1"/>
</dbReference>
<evidence type="ECO:0000256" key="4">
    <source>
        <dbReference type="ARBA" id="ARBA00022679"/>
    </source>
</evidence>
<dbReference type="SUPFAM" id="SSF53335">
    <property type="entry name" value="S-adenosyl-L-methionine-dependent methyltransferases"/>
    <property type="match status" value="1"/>
</dbReference>
<keyword evidence="6 7" id="KW-0694">RNA-binding</keyword>
<dbReference type="GO" id="GO:0052908">
    <property type="term" value="F:16S rRNA (adenine(1518)-N(6)/adenine(1519)-N(6))-dimethyltransferase activity"/>
    <property type="evidence" value="ECO:0007669"/>
    <property type="project" value="UniProtKB-EC"/>
</dbReference>
<organism evidence="10 11">
    <name type="scientific">Parvibium lacunae</name>
    <dbReference type="NCBI Taxonomy" id="1888893"/>
    <lineage>
        <taxon>Bacteria</taxon>
        <taxon>Pseudomonadati</taxon>
        <taxon>Pseudomonadota</taxon>
        <taxon>Betaproteobacteria</taxon>
        <taxon>Burkholderiales</taxon>
        <taxon>Alcaligenaceae</taxon>
        <taxon>Parvibium</taxon>
    </lineage>
</organism>
<feature type="binding site" evidence="7 8">
    <location>
        <position position="53"/>
    </location>
    <ligand>
        <name>S-adenosyl-L-methionine</name>
        <dbReference type="ChEBI" id="CHEBI:59789"/>
    </ligand>
</feature>
<dbReference type="PANTHER" id="PTHR11727:SF7">
    <property type="entry name" value="DIMETHYLADENOSINE TRANSFERASE-RELATED"/>
    <property type="match status" value="1"/>
</dbReference>
<dbReference type="AlphaFoldDB" id="A0A368L480"/>